<reference evidence="1" key="1">
    <citation type="submission" date="2023-08" db="EMBL/GenBank/DDBJ databases">
        <title>Functional and genomic diversity of the sorghum phyllosphere microbiome.</title>
        <authorList>
            <person name="Shade A."/>
        </authorList>
    </citation>
    <scope>NUCLEOTIDE SEQUENCE</scope>
    <source>
        <strain evidence="1">SORGH_AS_0885</strain>
    </source>
</reference>
<comment type="caution">
    <text evidence="1">The sequence shown here is derived from an EMBL/GenBank/DDBJ whole genome shotgun (WGS) entry which is preliminary data.</text>
</comment>
<keyword evidence="2" id="KW-1185">Reference proteome</keyword>
<sequence>MPAGRNDIQGLRALAVLVVVAHHLAGRPAGGFVGVDMFFVVSGFLITGLLLREHERSGTISFRSFYGRRVRRLLPAAVLVLAVTVAATGLVLGAARARDTAVDAAWALVFAGNWHVAAEAVDYFRAEGPVSPLQHFWSLAVEEQFYVVWPALLAVVLGLAARRTSPARARMALGATVAVLAAASLAWALHVTATAPTAAYFSTAARAWELAAGALLAVGAGACCRLPDGLRPLLSWAGLACIVVSVGWVAPTTAFPAPGALLPVLGTLLVLAAGTHADPDHQQRWLWPLTNPVSRCVGDLSYALYLWHLPVIVLGVPLVGDGAGALAGLALLSLVLAAATYHLVEDPLRHARWSRPRPRSRSRSRYGLAGAVTTVLVAATATVVALQPGSSGTTPDAAEVAEIRALTAASYSPAVADLQTAVRVALATDDWPDDLSPGVDEAIAQEDVPEDVDRCGQVEYVDVTGCTWGDEDATRRAVVVGDSISLSYVVTLRDTLPDGWSLTALGAFGCAFTDKVRAHPDADVVAGCEHRKELAADAIRELEPDLLVVANMYVPRPVIGKRVPMTPEEWRTSTETEVAPLRSVVGHLVFLAPPPSDVNIADCWSRVASPADCEGRVTASWEAMSAAEVALAADLDATYVDSRDWFCAEGRCPAFVGTTPVKNDLVHMTQAYQRVIEPAVAERLAELGVYGPSARSGPPTPSRTPPPPPTDRGRAPAASAS</sequence>
<dbReference type="Proteomes" id="UP001261666">
    <property type="component" value="Unassembled WGS sequence"/>
</dbReference>
<organism evidence="1 2">
    <name type="scientific">Nocardioides zeae</name>
    <dbReference type="NCBI Taxonomy" id="1457234"/>
    <lineage>
        <taxon>Bacteria</taxon>
        <taxon>Bacillati</taxon>
        <taxon>Actinomycetota</taxon>
        <taxon>Actinomycetes</taxon>
        <taxon>Propionibacteriales</taxon>
        <taxon>Nocardioidaceae</taxon>
        <taxon>Nocardioides</taxon>
    </lineage>
</organism>
<accession>A0ACC6IE37</accession>
<name>A0ACC6IE37_9ACTN</name>
<protein>
    <submittedName>
        <fullName evidence="1">Peptidoglycan/LPS O-acetylase OafA/YrhL</fullName>
    </submittedName>
</protein>
<evidence type="ECO:0000313" key="2">
    <source>
        <dbReference type="Proteomes" id="UP001261666"/>
    </source>
</evidence>
<dbReference type="EMBL" id="JAVIZJ010000002">
    <property type="protein sequence ID" value="MDR6208887.1"/>
    <property type="molecule type" value="Genomic_DNA"/>
</dbReference>
<gene>
    <name evidence="1" type="ORF">QE364_000579</name>
</gene>
<proteinExistence type="predicted"/>
<evidence type="ECO:0000313" key="1">
    <source>
        <dbReference type="EMBL" id="MDR6208887.1"/>
    </source>
</evidence>